<name>A0A4S1WCL9_9SPHN</name>
<evidence type="ECO:0000313" key="12">
    <source>
        <dbReference type="EMBL" id="TGX40694.1"/>
    </source>
</evidence>
<accession>A0A4S1WCL9</accession>
<dbReference type="Proteomes" id="UP000309848">
    <property type="component" value="Unassembled WGS sequence"/>
</dbReference>
<comment type="catalytic activity">
    <reaction evidence="9 10">
        <text>L-threonyl-[protein] + FAD = FMN-L-threonyl-[protein] + AMP + H(+)</text>
        <dbReference type="Rhea" id="RHEA:36847"/>
        <dbReference type="Rhea" id="RHEA-COMP:11060"/>
        <dbReference type="Rhea" id="RHEA-COMP:11061"/>
        <dbReference type="ChEBI" id="CHEBI:15378"/>
        <dbReference type="ChEBI" id="CHEBI:30013"/>
        <dbReference type="ChEBI" id="CHEBI:57692"/>
        <dbReference type="ChEBI" id="CHEBI:74257"/>
        <dbReference type="ChEBI" id="CHEBI:456215"/>
        <dbReference type="EC" id="2.7.1.180"/>
    </reaction>
</comment>
<evidence type="ECO:0000256" key="9">
    <source>
        <dbReference type="ARBA" id="ARBA00048540"/>
    </source>
</evidence>
<evidence type="ECO:0000256" key="8">
    <source>
        <dbReference type="ARBA" id="ARBA00031306"/>
    </source>
</evidence>
<dbReference type="PANTHER" id="PTHR30040:SF2">
    <property type="entry name" value="FAD:PROTEIN FMN TRANSFERASE"/>
    <property type="match status" value="1"/>
</dbReference>
<keyword evidence="5 10" id="KW-0479">Metal-binding</keyword>
<dbReference type="EMBL" id="SRXU01000006">
    <property type="protein sequence ID" value="TGX40694.1"/>
    <property type="molecule type" value="Genomic_DNA"/>
</dbReference>
<keyword evidence="7 10" id="KW-0460">Magnesium</keyword>
<keyword evidence="4 10" id="KW-0808">Transferase</keyword>
<dbReference type="InterPro" id="IPR003374">
    <property type="entry name" value="ApbE-like_sf"/>
</dbReference>
<comment type="caution">
    <text evidence="12">The sequence shown here is derived from an EMBL/GenBank/DDBJ whole genome shotgun (WGS) entry which is preliminary data.</text>
</comment>
<dbReference type="Pfam" id="PF02424">
    <property type="entry name" value="ApbE"/>
    <property type="match status" value="1"/>
</dbReference>
<dbReference type="Gene3D" id="3.10.520.10">
    <property type="entry name" value="ApbE-like domains"/>
    <property type="match status" value="1"/>
</dbReference>
<evidence type="ECO:0000256" key="2">
    <source>
        <dbReference type="ARBA" id="ARBA00016337"/>
    </source>
</evidence>
<evidence type="ECO:0000256" key="1">
    <source>
        <dbReference type="ARBA" id="ARBA00011955"/>
    </source>
</evidence>
<keyword evidence="6 10" id="KW-0274">FAD</keyword>
<dbReference type="GO" id="GO:0016740">
    <property type="term" value="F:transferase activity"/>
    <property type="evidence" value="ECO:0007669"/>
    <property type="project" value="UniProtKB-UniRule"/>
</dbReference>
<evidence type="ECO:0000256" key="10">
    <source>
        <dbReference type="PIRNR" id="PIRNR006268"/>
    </source>
</evidence>
<sequence length="295" mass="30616">MGTTWSVRIAALPERLAPAIAPAVQTVLDRVIAQMSQWEPGSDLSRFNRATPGSGISLPAEFAHVLGAALDVAARSGGAFDPAMGALADQWGFGPSGRRVGIPPAVPGGERRIDFEPLLLRARRSAAAALDFSGIAKGYAVDAVAAALRAHGLDDFLVEIGGELSGHGIKPDGQPWWVDLEQAPGAAVAPIRVALHGLAIATSGDYRRHFEEGGRRYAHTLDPRSGAPLDNGVASVTVLHAECMRADAWATALSVLGPEAAPAVAAREGLAMHMVVRAAEGPREILSPAFAAMLG</sequence>
<dbReference type="EC" id="2.7.1.180" evidence="1 10"/>
<dbReference type="GO" id="GO:0046872">
    <property type="term" value="F:metal ion binding"/>
    <property type="evidence" value="ECO:0007669"/>
    <property type="project" value="UniProtKB-UniRule"/>
</dbReference>
<evidence type="ECO:0000256" key="5">
    <source>
        <dbReference type="ARBA" id="ARBA00022723"/>
    </source>
</evidence>
<protein>
    <recommendedName>
        <fullName evidence="2 10">FAD:protein FMN transferase</fullName>
        <ecNumber evidence="1 10">2.7.1.180</ecNumber>
    </recommendedName>
    <alternativeName>
        <fullName evidence="8 10">Flavin transferase</fullName>
    </alternativeName>
</protein>
<keyword evidence="3 10" id="KW-0285">Flavoprotein</keyword>
<dbReference type="RefSeq" id="WP_135986182.1">
    <property type="nucleotide sequence ID" value="NZ_JAASQM010000005.1"/>
</dbReference>
<feature type="binding site" evidence="11">
    <location>
        <position position="251"/>
    </location>
    <ligand>
        <name>Mg(2+)</name>
        <dbReference type="ChEBI" id="CHEBI:18420"/>
    </ligand>
</feature>
<proteinExistence type="inferred from homology"/>
<reference evidence="12 13" key="1">
    <citation type="submission" date="2019-04" db="EMBL/GenBank/DDBJ databases">
        <title>Sphingomonas psychrotolerans sp. nov., isolated from soil in the Tianshan Mountains, Xinjiang, China.</title>
        <authorList>
            <person name="Luo Y."/>
            <person name="Sheng H."/>
        </authorList>
    </citation>
    <scope>NUCLEOTIDE SEQUENCE [LARGE SCALE GENOMIC DNA]</scope>
    <source>
        <strain evidence="12 13">KIS18-15</strain>
    </source>
</reference>
<comment type="similarity">
    <text evidence="10">Belongs to the ApbE family.</text>
</comment>
<dbReference type="AlphaFoldDB" id="A0A4S1WCL9"/>
<dbReference type="OrthoDB" id="9778595at2"/>
<evidence type="ECO:0000256" key="7">
    <source>
        <dbReference type="ARBA" id="ARBA00022842"/>
    </source>
</evidence>
<dbReference type="PIRSF" id="PIRSF006268">
    <property type="entry name" value="ApbE"/>
    <property type="match status" value="1"/>
</dbReference>
<dbReference type="SUPFAM" id="SSF143631">
    <property type="entry name" value="ApbE-like"/>
    <property type="match status" value="1"/>
</dbReference>
<evidence type="ECO:0000256" key="11">
    <source>
        <dbReference type="PIRSR" id="PIRSR006268-2"/>
    </source>
</evidence>
<evidence type="ECO:0000256" key="6">
    <source>
        <dbReference type="ARBA" id="ARBA00022827"/>
    </source>
</evidence>
<keyword evidence="13" id="KW-1185">Reference proteome</keyword>
<comment type="cofactor">
    <cofactor evidence="11">
        <name>Mg(2+)</name>
        <dbReference type="ChEBI" id="CHEBI:18420"/>
    </cofactor>
    <cofactor evidence="11">
        <name>Mn(2+)</name>
        <dbReference type="ChEBI" id="CHEBI:29035"/>
    </cofactor>
    <text evidence="11">Magnesium. Can also use manganese.</text>
</comment>
<dbReference type="InterPro" id="IPR024932">
    <property type="entry name" value="ApbE"/>
</dbReference>
<organism evidence="12 13">
    <name type="scientific">Sphingomonas naasensis</name>
    <dbReference type="NCBI Taxonomy" id="1344951"/>
    <lineage>
        <taxon>Bacteria</taxon>
        <taxon>Pseudomonadati</taxon>
        <taxon>Pseudomonadota</taxon>
        <taxon>Alphaproteobacteria</taxon>
        <taxon>Sphingomonadales</taxon>
        <taxon>Sphingomonadaceae</taxon>
        <taxon>Sphingomonas</taxon>
    </lineage>
</organism>
<dbReference type="PANTHER" id="PTHR30040">
    <property type="entry name" value="THIAMINE BIOSYNTHESIS LIPOPROTEIN APBE"/>
    <property type="match status" value="1"/>
</dbReference>
<evidence type="ECO:0000313" key="13">
    <source>
        <dbReference type="Proteomes" id="UP000309848"/>
    </source>
</evidence>
<feature type="binding site" evidence="11">
    <location>
        <position position="134"/>
    </location>
    <ligand>
        <name>Mg(2+)</name>
        <dbReference type="ChEBI" id="CHEBI:18420"/>
    </ligand>
</feature>
<evidence type="ECO:0000256" key="3">
    <source>
        <dbReference type="ARBA" id="ARBA00022630"/>
    </source>
</evidence>
<gene>
    <name evidence="12" type="ORF">E5A74_14450</name>
</gene>
<evidence type="ECO:0000256" key="4">
    <source>
        <dbReference type="ARBA" id="ARBA00022679"/>
    </source>
</evidence>
<feature type="binding site" evidence="11">
    <location>
        <position position="247"/>
    </location>
    <ligand>
        <name>Mg(2+)</name>
        <dbReference type="ChEBI" id="CHEBI:18420"/>
    </ligand>
</feature>